<feature type="signal peptide" evidence="2">
    <location>
        <begin position="1"/>
        <end position="21"/>
    </location>
</feature>
<feature type="compositionally biased region" description="Low complexity" evidence="1">
    <location>
        <begin position="104"/>
        <end position="117"/>
    </location>
</feature>
<gene>
    <name evidence="3" type="ORF">N7458_009494</name>
</gene>
<dbReference type="AlphaFoldDB" id="A0AAD6BX36"/>
<dbReference type="RefSeq" id="XP_056761725.1">
    <property type="nucleotide sequence ID" value="XM_056912876.1"/>
</dbReference>
<dbReference type="Proteomes" id="UP001213681">
    <property type="component" value="Unassembled WGS sequence"/>
</dbReference>
<feature type="compositionally biased region" description="Low complexity" evidence="1">
    <location>
        <begin position="81"/>
        <end position="94"/>
    </location>
</feature>
<evidence type="ECO:0000256" key="1">
    <source>
        <dbReference type="SAM" id="MobiDB-lite"/>
    </source>
</evidence>
<feature type="region of interest" description="Disordered" evidence="1">
    <location>
        <begin position="48"/>
        <end position="138"/>
    </location>
</feature>
<reference evidence="3" key="1">
    <citation type="submission" date="2022-12" db="EMBL/GenBank/DDBJ databases">
        <authorList>
            <person name="Petersen C."/>
        </authorList>
    </citation>
    <scope>NUCLEOTIDE SEQUENCE</scope>
    <source>
        <strain evidence="3">IBT 16125</strain>
    </source>
</reference>
<feature type="compositionally biased region" description="Gly residues" evidence="1">
    <location>
        <begin position="129"/>
        <end position="138"/>
    </location>
</feature>
<name>A0AAD6BX36_9EURO</name>
<keyword evidence="2" id="KW-0732">Signal</keyword>
<reference evidence="3" key="2">
    <citation type="journal article" date="2023" name="IMA Fungus">
        <title>Comparative genomic study of the Penicillium genus elucidates a diverse pangenome and 15 lateral gene transfer events.</title>
        <authorList>
            <person name="Petersen C."/>
            <person name="Sorensen T."/>
            <person name="Nielsen M.R."/>
            <person name="Sondergaard T.E."/>
            <person name="Sorensen J.L."/>
            <person name="Fitzpatrick D.A."/>
            <person name="Frisvad J.C."/>
            <person name="Nielsen K.L."/>
        </authorList>
    </citation>
    <scope>NUCLEOTIDE SEQUENCE</scope>
    <source>
        <strain evidence="3">IBT 16125</strain>
    </source>
</reference>
<evidence type="ECO:0000313" key="3">
    <source>
        <dbReference type="EMBL" id="KAJ5438496.1"/>
    </source>
</evidence>
<feature type="compositionally biased region" description="Polar residues" evidence="1">
    <location>
        <begin position="58"/>
        <end position="69"/>
    </location>
</feature>
<keyword evidence="4" id="KW-1185">Reference proteome</keyword>
<comment type="caution">
    <text evidence="3">The sequence shown here is derived from an EMBL/GenBank/DDBJ whole genome shotgun (WGS) entry which is preliminary data.</text>
</comment>
<protein>
    <submittedName>
        <fullName evidence="3">Uncharacterized protein</fullName>
    </submittedName>
</protein>
<evidence type="ECO:0000313" key="4">
    <source>
        <dbReference type="Proteomes" id="UP001213681"/>
    </source>
</evidence>
<proteinExistence type="predicted"/>
<evidence type="ECO:0000256" key="2">
    <source>
        <dbReference type="SAM" id="SignalP"/>
    </source>
</evidence>
<accession>A0AAD6BX36</accession>
<dbReference type="EMBL" id="JAPVEA010000008">
    <property type="protein sequence ID" value="KAJ5438496.1"/>
    <property type="molecule type" value="Genomic_DNA"/>
</dbReference>
<feature type="compositionally biased region" description="Basic and acidic residues" evidence="1">
    <location>
        <begin position="70"/>
        <end position="80"/>
    </location>
</feature>
<feature type="chain" id="PRO_5042119901" evidence="2">
    <location>
        <begin position="22"/>
        <end position="138"/>
    </location>
</feature>
<organism evidence="3 4">
    <name type="scientific">Penicillium daleae</name>
    <dbReference type="NCBI Taxonomy" id="63821"/>
    <lineage>
        <taxon>Eukaryota</taxon>
        <taxon>Fungi</taxon>
        <taxon>Dikarya</taxon>
        <taxon>Ascomycota</taxon>
        <taxon>Pezizomycotina</taxon>
        <taxon>Eurotiomycetes</taxon>
        <taxon>Eurotiomycetidae</taxon>
        <taxon>Eurotiales</taxon>
        <taxon>Aspergillaceae</taxon>
        <taxon>Penicillium</taxon>
    </lineage>
</organism>
<dbReference type="GeneID" id="81603119"/>
<sequence length="138" mass="14366">MARFSLSFLAVFLVLAAFAISMPTKRDQSQVLGLDTALSELQDATKFMKGLGNKDSNDQNNQAPKQDSTAAEKKVDEKLSAADTPAATTTATPTEKGLYSGNFQTPTATHTSHPTSQPNALGKIPILGGLLGGTGGTL</sequence>